<evidence type="ECO:0000313" key="2">
    <source>
        <dbReference type="EMBL" id="GJU00186.1"/>
    </source>
</evidence>
<evidence type="ECO:0000256" key="1">
    <source>
        <dbReference type="SAM" id="MobiDB-lite"/>
    </source>
</evidence>
<gene>
    <name evidence="2" type="ORF">Tco_1110524</name>
</gene>
<feature type="compositionally biased region" description="Polar residues" evidence="1">
    <location>
        <begin position="87"/>
        <end position="98"/>
    </location>
</feature>
<keyword evidence="3" id="KW-1185">Reference proteome</keyword>
<evidence type="ECO:0000313" key="3">
    <source>
        <dbReference type="Proteomes" id="UP001151760"/>
    </source>
</evidence>
<organism evidence="2 3">
    <name type="scientific">Tanacetum coccineum</name>
    <dbReference type="NCBI Taxonomy" id="301880"/>
    <lineage>
        <taxon>Eukaryota</taxon>
        <taxon>Viridiplantae</taxon>
        <taxon>Streptophyta</taxon>
        <taxon>Embryophyta</taxon>
        <taxon>Tracheophyta</taxon>
        <taxon>Spermatophyta</taxon>
        <taxon>Magnoliopsida</taxon>
        <taxon>eudicotyledons</taxon>
        <taxon>Gunneridae</taxon>
        <taxon>Pentapetalae</taxon>
        <taxon>asterids</taxon>
        <taxon>campanulids</taxon>
        <taxon>Asterales</taxon>
        <taxon>Asteraceae</taxon>
        <taxon>Asteroideae</taxon>
        <taxon>Anthemideae</taxon>
        <taxon>Anthemidinae</taxon>
        <taxon>Tanacetum</taxon>
    </lineage>
</organism>
<dbReference type="Proteomes" id="UP001151760">
    <property type="component" value="Unassembled WGS sequence"/>
</dbReference>
<feature type="region of interest" description="Disordered" evidence="1">
    <location>
        <begin position="66"/>
        <end position="101"/>
    </location>
</feature>
<protein>
    <submittedName>
        <fullName evidence="2">Uncharacterized protein</fullName>
    </submittedName>
</protein>
<proteinExistence type="predicted"/>
<comment type="caution">
    <text evidence="2">The sequence shown here is derived from an EMBL/GenBank/DDBJ whole genome shotgun (WGS) entry which is preliminary data.</text>
</comment>
<reference evidence="2" key="1">
    <citation type="journal article" date="2022" name="Int. J. Mol. Sci.">
        <title>Draft Genome of Tanacetum Coccineum: Genomic Comparison of Closely Related Tanacetum-Family Plants.</title>
        <authorList>
            <person name="Yamashiro T."/>
            <person name="Shiraishi A."/>
            <person name="Nakayama K."/>
            <person name="Satake H."/>
        </authorList>
    </citation>
    <scope>NUCLEOTIDE SEQUENCE</scope>
</reference>
<accession>A0ABQ5IK96</accession>
<sequence length="278" mass="32141">MPATPSPTTAITDQITRALPSDTVKYPKLTINFTALVFSARSYPTEDPECSTRIHSSINVITICPKQPDISRNNNPRGEEQEENDNPENINTNPSSLPDPSVSFVTEKVHKLNSFLESFSLVPQSPDTKFVSIKKDDEDVMFIEIIKKYVDSHEEELEEDENMMIREMGVEYFDIFLTRTTSIHNTYEWPDSTLFFKKPNHYHNGAEEIAYKMPQDREQYNSLSDLKKEHTKSVYFRKAEDKRRRVDYVMSKILGFYKECLELGPEYLTVLEEEGGVT</sequence>
<name>A0ABQ5IK96_9ASTR</name>
<reference evidence="2" key="2">
    <citation type="submission" date="2022-01" db="EMBL/GenBank/DDBJ databases">
        <authorList>
            <person name="Yamashiro T."/>
            <person name="Shiraishi A."/>
            <person name="Satake H."/>
            <person name="Nakayama K."/>
        </authorList>
    </citation>
    <scope>NUCLEOTIDE SEQUENCE</scope>
</reference>
<dbReference type="EMBL" id="BQNB010020839">
    <property type="protein sequence ID" value="GJU00186.1"/>
    <property type="molecule type" value="Genomic_DNA"/>
</dbReference>